<organism evidence="1 2">
    <name type="scientific">Cellvibrio zantedeschiae</name>
    <dbReference type="NCBI Taxonomy" id="1237077"/>
    <lineage>
        <taxon>Bacteria</taxon>
        <taxon>Pseudomonadati</taxon>
        <taxon>Pseudomonadota</taxon>
        <taxon>Gammaproteobacteria</taxon>
        <taxon>Cellvibrionales</taxon>
        <taxon>Cellvibrionaceae</taxon>
        <taxon>Cellvibrio</taxon>
    </lineage>
</organism>
<sequence>MRSIYVQLNIPPEEFQRLYEGVAKTVNARSLDGRNVNFPANILRPFITHSGITGTFAIHFSDENRFQRIEKID</sequence>
<dbReference type="Pfam" id="PF11197">
    <property type="entry name" value="DUF2835"/>
    <property type="match status" value="1"/>
</dbReference>
<dbReference type="RefSeq" id="WP_189416916.1">
    <property type="nucleotide sequence ID" value="NZ_BMYZ01000001.1"/>
</dbReference>
<dbReference type="EMBL" id="BMYZ01000001">
    <property type="protein sequence ID" value="GGY70218.1"/>
    <property type="molecule type" value="Genomic_DNA"/>
</dbReference>
<accession>A0ABQ3AXU6</accession>
<reference evidence="2" key="1">
    <citation type="journal article" date="2019" name="Int. J. Syst. Evol. Microbiol.">
        <title>The Global Catalogue of Microorganisms (GCM) 10K type strain sequencing project: providing services to taxonomists for standard genome sequencing and annotation.</title>
        <authorList>
            <consortium name="The Broad Institute Genomics Platform"/>
            <consortium name="The Broad Institute Genome Sequencing Center for Infectious Disease"/>
            <person name="Wu L."/>
            <person name="Ma J."/>
        </authorList>
    </citation>
    <scope>NUCLEOTIDE SEQUENCE [LARGE SCALE GENOMIC DNA]</scope>
    <source>
        <strain evidence="2">KCTC 32239</strain>
    </source>
</reference>
<protein>
    <recommendedName>
        <fullName evidence="3">DUF2835 domain-containing protein</fullName>
    </recommendedName>
</protein>
<gene>
    <name evidence="1" type="ORF">GCM10011613_13290</name>
</gene>
<evidence type="ECO:0000313" key="1">
    <source>
        <dbReference type="EMBL" id="GGY70218.1"/>
    </source>
</evidence>
<proteinExistence type="predicted"/>
<evidence type="ECO:0000313" key="2">
    <source>
        <dbReference type="Proteomes" id="UP000619761"/>
    </source>
</evidence>
<keyword evidence="2" id="KW-1185">Reference proteome</keyword>
<comment type="caution">
    <text evidence="1">The sequence shown here is derived from an EMBL/GenBank/DDBJ whole genome shotgun (WGS) entry which is preliminary data.</text>
</comment>
<name>A0ABQ3AXU6_9GAMM</name>
<dbReference type="Proteomes" id="UP000619761">
    <property type="component" value="Unassembled WGS sequence"/>
</dbReference>
<evidence type="ECO:0008006" key="3">
    <source>
        <dbReference type="Google" id="ProtNLM"/>
    </source>
</evidence>
<dbReference type="InterPro" id="IPR021363">
    <property type="entry name" value="DUF2835"/>
</dbReference>